<dbReference type="EMBL" id="MCGO01000010">
    <property type="protein sequence ID" value="ORY49193.1"/>
    <property type="molecule type" value="Genomic_DNA"/>
</dbReference>
<gene>
    <name evidence="1" type="ORF">BCR33DRAFT_847835</name>
</gene>
<evidence type="ECO:0000313" key="2">
    <source>
        <dbReference type="Proteomes" id="UP000193642"/>
    </source>
</evidence>
<keyword evidence="2" id="KW-1185">Reference proteome</keyword>
<evidence type="ECO:0000313" key="1">
    <source>
        <dbReference type="EMBL" id="ORY49193.1"/>
    </source>
</evidence>
<organism evidence="1 2">
    <name type="scientific">Rhizoclosmatium globosum</name>
    <dbReference type="NCBI Taxonomy" id="329046"/>
    <lineage>
        <taxon>Eukaryota</taxon>
        <taxon>Fungi</taxon>
        <taxon>Fungi incertae sedis</taxon>
        <taxon>Chytridiomycota</taxon>
        <taxon>Chytridiomycota incertae sedis</taxon>
        <taxon>Chytridiomycetes</taxon>
        <taxon>Chytridiales</taxon>
        <taxon>Chytriomycetaceae</taxon>
        <taxon>Rhizoclosmatium</taxon>
    </lineage>
</organism>
<proteinExistence type="predicted"/>
<name>A0A1Y2CQD3_9FUNG</name>
<reference evidence="1 2" key="1">
    <citation type="submission" date="2016-07" db="EMBL/GenBank/DDBJ databases">
        <title>Pervasive Adenine N6-methylation of Active Genes in Fungi.</title>
        <authorList>
            <consortium name="DOE Joint Genome Institute"/>
            <person name="Mondo S.J."/>
            <person name="Dannebaum R.O."/>
            <person name="Kuo R.C."/>
            <person name="Labutti K."/>
            <person name="Haridas S."/>
            <person name="Kuo A."/>
            <person name="Salamov A."/>
            <person name="Ahrendt S.R."/>
            <person name="Lipzen A."/>
            <person name="Sullivan W."/>
            <person name="Andreopoulos W.B."/>
            <person name="Clum A."/>
            <person name="Lindquist E."/>
            <person name="Daum C."/>
            <person name="Ramamoorthy G.K."/>
            <person name="Gryganskyi A."/>
            <person name="Culley D."/>
            <person name="Magnuson J.K."/>
            <person name="James T.Y."/>
            <person name="O'Malley M.A."/>
            <person name="Stajich J.E."/>
            <person name="Spatafora J.W."/>
            <person name="Visel A."/>
            <person name="Grigoriev I.V."/>
        </authorList>
    </citation>
    <scope>NUCLEOTIDE SEQUENCE [LARGE SCALE GENOMIC DNA]</scope>
    <source>
        <strain evidence="1 2">JEL800</strain>
    </source>
</reference>
<comment type="caution">
    <text evidence="1">The sequence shown here is derived from an EMBL/GenBank/DDBJ whole genome shotgun (WGS) entry which is preliminary data.</text>
</comment>
<evidence type="ECO:0008006" key="3">
    <source>
        <dbReference type="Google" id="ProtNLM"/>
    </source>
</evidence>
<dbReference type="OrthoDB" id="1045822at2759"/>
<accession>A0A1Y2CQD3</accession>
<dbReference type="Proteomes" id="UP000193642">
    <property type="component" value="Unassembled WGS sequence"/>
</dbReference>
<dbReference type="AlphaFoldDB" id="A0A1Y2CQD3"/>
<protein>
    <recommendedName>
        <fullName evidence="3">PLAC8-domain-containing protein</fullName>
    </recommendedName>
</protein>
<sequence>MADAGMFSFFSTPYSQGLFGCFGDCQALCGVCCCQCIWLGLASGKINKDGAFDLVSCCCPAIGAYRLRRKVQSLFGIQESEEASICAVSLPCISQLALIQDVAEINKRGVVSPQPQMSSN</sequence>